<dbReference type="Gene3D" id="3.90.1180.10">
    <property type="entry name" value="Ribosomal protein L13"/>
    <property type="match status" value="1"/>
</dbReference>
<dbReference type="EMBL" id="AFZX01000097">
    <property type="protein sequence ID" value="EHL05469.1"/>
    <property type="molecule type" value="Genomic_DNA"/>
</dbReference>
<comment type="function">
    <text evidence="5 7">This protein is one of the early assembly proteins of the 50S ribosomal subunit, although it is not seen to bind rRNA by itself. It is important during the early stages of 50S assembly.</text>
</comment>
<evidence type="ECO:0000256" key="6">
    <source>
        <dbReference type="RuleBase" id="RU003877"/>
    </source>
</evidence>
<reference evidence="8 9" key="1">
    <citation type="submission" date="2011-08" db="EMBL/GenBank/DDBJ databases">
        <authorList>
            <person name="Weinstock G."/>
            <person name="Sodergren E."/>
            <person name="Clifton S."/>
            <person name="Fulton L."/>
            <person name="Fulton B."/>
            <person name="Courtney L."/>
            <person name="Fronick C."/>
            <person name="Harrison M."/>
            <person name="Strong C."/>
            <person name="Farmer C."/>
            <person name="Delahaunty K."/>
            <person name="Markovic C."/>
            <person name="Hall O."/>
            <person name="Minx P."/>
            <person name="Tomlinson C."/>
            <person name="Mitreva M."/>
            <person name="Hou S."/>
            <person name="Chen J."/>
            <person name="Wollam A."/>
            <person name="Pepin K.H."/>
            <person name="Johnson M."/>
            <person name="Bhonagiri V."/>
            <person name="Zhang X."/>
            <person name="Suruliraj S."/>
            <person name="Warren W."/>
            <person name="Chinwalla A."/>
            <person name="Mardis E.R."/>
            <person name="Wilson R.K."/>
        </authorList>
    </citation>
    <scope>NUCLEOTIDE SEQUENCE [LARGE SCALE GENOMIC DNA]</scope>
    <source>
        <strain evidence="8 9">DP7</strain>
    </source>
</reference>
<protein>
    <recommendedName>
        <fullName evidence="4 5">Large ribosomal subunit protein uL13</fullName>
    </recommendedName>
</protein>
<evidence type="ECO:0000256" key="5">
    <source>
        <dbReference type="HAMAP-Rule" id="MF_01366"/>
    </source>
</evidence>
<dbReference type="NCBIfam" id="TIGR01066">
    <property type="entry name" value="rplM_bact"/>
    <property type="match status" value="1"/>
</dbReference>
<dbReference type="HOGENOM" id="CLU_082184_2_2_9"/>
<dbReference type="GO" id="GO:0006412">
    <property type="term" value="P:translation"/>
    <property type="evidence" value="ECO:0007669"/>
    <property type="project" value="UniProtKB-UniRule"/>
</dbReference>
<dbReference type="HAMAP" id="MF_01366">
    <property type="entry name" value="Ribosomal_uL13"/>
    <property type="match status" value="1"/>
</dbReference>
<dbReference type="PATRIC" id="fig|537010.4.peg.3573"/>
<comment type="caution">
    <text evidence="8">The sequence shown here is derived from an EMBL/GenBank/DDBJ whole genome shotgun (WGS) entry which is preliminary data.</text>
</comment>
<dbReference type="PANTHER" id="PTHR11545">
    <property type="entry name" value="RIBOSOMAL PROTEIN L13"/>
    <property type="match status" value="1"/>
</dbReference>
<dbReference type="Proteomes" id="UP000004416">
    <property type="component" value="Unassembled WGS sequence"/>
</dbReference>
<dbReference type="SUPFAM" id="SSF52161">
    <property type="entry name" value="Ribosomal protein L13"/>
    <property type="match status" value="1"/>
</dbReference>
<dbReference type="InterPro" id="IPR023563">
    <property type="entry name" value="Ribosomal_uL13_CS"/>
</dbReference>
<dbReference type="PANTHER" id="PTHR11545:SF2">
    <property type="entry name" value="LARGE RIBOSOMAL SUBUNIT PROTEIN UL13M"/>
    <property type="match status" value="1"/>
</dbReference>
<dbReference type="InterPro" id="IPR036899">
    <property type="entry name" value="Ribosomal_uL13_sf"/>
</dbReference>
<name>G9XS70_DESHA</name>
<dbReference type="GO" id="GO:0003735">
    <property type="term" value="F:structural constituent of ribosome"/>
    <property type="evidence" value="ECO:0007669"/>
    <property type="project" value="InterPro"/>
</dbReference>
<dbReference type="Pfam" id="PF00572">
    <property type="entry name" value="Ribosomal_L13"/>
    <property type="match status" value="1"/>
</dbReference>
<dbReference type="CDD" id="cd00392">
    <property type="entry name" value="Ribosomal_L13"/>
    <property type="match status" value="1"/>
</dbReference>
<evidence type="ECO:0000256" key="4">
    <source>
        <dbReference type="ARBA" id="ARBA00035201"/>
    </source>
</evidence>
<comment type="similarity">
    <text evidence="1 5 6">Belongs to the universal ribosomal protein uL13 family.</text>
</comment>
<dbReference type="PROSITE" id="PS00783">
    <property type="entry name" value="RIBOSOMAL_L13"/>
    <property type="match status" value="1"/>
</dbReference>
<dbReference type="InterPro" id="IPR005822">
    <property type="entry name" value="Ribosomal_uL13"/>
</dbReference>
<proteinExistence type="inferred from homology"/>
<evidence type="ECO:0000313" key="8">
    <source>
        <dbReference type="EMBL" id="EHL05469.1"/>
    </source>
</evidence>
<comment type="subunit">
    <text evidence="5">Part of the 50S ribosomal subunit.</text>
</comment>
<accession>G9XS70</accession>
<evidence type="ECO:0000313" key="9">
    <source>
        <dbReference type="Proteomes" id="UP000004416"/>
    </source>
</evidence>
<sequence>MPEPHEADRTEIRIIDGGKLMSTFFAKANAVERKWYVIDAAGLPLGRLATEAARILRGKHKPTFTPNVDTGDHVIIINAEKVVLTGNKLDQKMYRRHSGYPGGLKETPYRKLMQNMPERAVEHAVKGMLPHNKLGAQMYTKLKVYRDENHPHQAQQPEVWTIQ</sequence>
<dbReference type="AlphaFoldDB" id="G9XS70"/>
<evidence type="ECO:0000256" key="7">
    <source>
        <dbReference type="RuleBase" id="RU003878"/>
    </source>
</evidence>
<dbReference type="InterPro" id="IPR005823">
    <property type="entry name" value="Ribosomal_uL13_bac-type"/>
</dbReference>
<keyword evidence="3 5" id="KW-0687">Ribonucleoprotein</keyword>
<evidence type="ECO:0000256" key="3">
    <source>
        <dbReference type="ARBA" id="ARBA00023274"/>
    </source>
</evidence>
<evidence type="ECO:0000256" key="2">
    <source>
        <dbReference type="ARBA" id="ARBA00022980"/>
    </source>
</evidence>
<gene>
    <name evidence="5 7" type="primary">rplM</name>
    <name evidence="8" type="ORF">HMPREF0322_03819</name>
</gene>
<dbReference type="GO" id="GO:0017148">
    <property type="term" value="P:negative regulation of translation"/>
    <property type="evidence" value="ECO:0007669"/>
    <property type="project" value="TreeGrafter"/>
</dbReference>
<evidence type="ECO:0000256" key="1">
    <source>
        <dbReference type="ARBA" id="ARBA00006227"/>
    </source>
</evidence>
<dbReference type="GO" id="GO:0003729">
    <property type="term" value="F:mRNA binding"/>
    <property type="evidence" value="ECO:0007669"/>
    <property type="project" value="UniProtKB-ARBA"/>
</dbReference>
<dbReference type="FunFam" id="3.90.1180.10:FF:000001">
    <property type="entry name" value="50S ribosomal protein L13"/>
    <property type="match status" value="1"/>
</dbReference>
<dbReference type="PIRSF" id="PIRSF002181">
    <property type="entry name" value="Ribosomal_L13"/>
    <property type="match status" value="1"/>
</dbReference>
<dbReference type="GO" id="GO:0022625">
    <property type="term" value="C:cytosolic large ribosomal subunit"/>
    <property type="evidence" value="ECO:0007669"/>
    <property type="project" value="TreeGrafter"/>
</dbReference>
<keyword evidence="2 5" id="KW-0689">Ribosomal protein</keyword>
<organism evidence="8 9">
    <name type="scientific">Desulfitobacterium hafniense DP7</name>
    <dbReference type="NCBI Taxonomy" id="537010"/>
    <lineage>
        <taxon>Bacteria</taxon>
        <taxon>Bacillati</taxon>
        <taxon>Bacillota</taxon>
        <taxon>Clostridia</taxon>
        <taxon>Eubacteriales</taxon>
        <taxon>Desulfitobacteriaceae</taxon>
        <taxon>Desulfitobacterium</taxon>
    </lineage>
</organism>